<dbReference type="RefSeq" id="WP_142983063.1">
    <property type="nucleotide sequence ID" value="NZ_CABGGY010000001.1"/>
</dbReference>
<accession>A0ABT5CSP2</accession>
<feature type="chain" id="PRO_5045368371" description="Lipoprotein" evidence="1">
    <location>
        <begin position="28"/>
        <end position="185"/>
    </location>
</feature>
<reference evidence="2 3" key="1">
    <citation type="submission" date="2023-01" db="EMBL/GenBank/DDBJ databases">
        <authorList>
            <person name="Dale J."/>
        </authorList>
    </citation>
    <scope>NUCLEOTIDE SEQUENCE [LARGE SCALE GENOMIC DNA]</scope>
    <source>
        <strain evidence="2 3">2022EL-01098</strain>
    </source>
</reference>
<feature type="signal peptide" evidence="1">
    <location>
        <begin position="1"/>
        <end position="27"/>
    </location>
</feature>
<dbReference type="Proteomes" id="UP001221816">
    <property type="component" value="Unassembled WGS sequence"/>
</dbReference>
<gene>
    <name evidence="2" type="ORF">PIK62_15575</name>
</gene>
<evidence type="ECO:0008006" key="4">
    <source>
        <dbReference type="Google" id="ProtNLM"/>
    </source>
</evidence>
<keyword evidence="1" id="KW-0732">Signal</keyword>
<dbReference type="NCBIfam" id="NF046077">
    <property type="entry name" value="LPS_M949_RS01915"/>
    <property type="match status" value="1"/>
</dbReference>
<evidence type="ECO:0000313" key="2">
    <source>
        <dbReference type="EMBL" id="MDC0694028.1"/>
    </source>
</evidence>
<comment type="caution">
    <text evidence="2">The sequence shown here is derived from an EMBL/GenBank/DDBJ whole genome shotgun (WGS) entry which is preliminary data.</text>
</comment>
<sequence>MKLYSEPKLIFRLACILMIFSVNPTCAKEIIFNTTWIDNSGEHKLVMEKEVNKDNTGEHLSVKQMTKGKDDWILNDYVNDCEVDINLNLIKESIEVNNSFADGEGTVLFAYKIGCIGGIDPVTVKYFAYKNGVKYSLRGEEHIIVENGGYGGESPPVPDYNLKNDKPLLNYMLKKWKSISTTKIN</sequence>
<name>A0ABT5CSP2_9ENTR</name>
<keyword evidence="3" id="KW-1185">Reference proteome</keyword>
<evidence type="ECO:0000256" key="1">
    <source>
        <dbReference type="SAM" id="SignalP"/>
    </source>
</evidence>
<organism evidence="2 3">
    <name type="scientific">Klebsiella pasteurii</name>
    <dbReference type="NCBI Taxonomy" id="2587529"/>
    <lineage>
        <taxon>Bacteria</taxon>
        <taxon>Pseudomonadati</taxon>
        <taxon>Pseudomonadota</taxon>
        <taxon>Gammaproteobacteria</taxon>
        <taxon>Enterobacterales</taxon>
        <taxon>Enterobacteriaceae</taxon>
        <taxon>Klebsiella/Raoultella group</taxon>
        <taxon>Klebsiella</taxon>
    </lineage>
</organism>
<dbReference type="InterPro" id="IPR058148">
    <property type="entry name" value="M949_RS01915-like_dom"/>
</dbReference>
<evidence type="ECO:0000313" key="3">
    <source>
        <dbReference type="Proteomes" id="UP001221816"/>
    </source>
</evidence>
<protein>
    <recommendedName>
        <fullName evidence="4">Lipoprotein</fullName>
    </recommendedName>
</protein>
<proteinExistence type="predicted"/>
<dbReference type="EMBL" id="JAQNDI010000008">
    <property type="protein sequence ID" value="MDC0694028.1"/>
    <property type="molecule type" value="Genomic_DNA"/>
</dbReference>